<dbReference type="GO" id="GO:0046872">
    <property type="term" value="F:metal ion binding"/>
    <property type="evidence" value="ECO:0007669"/>
    <property type="project" value="UniProtKB-KW"/>
</dbReference>
<sequence>MKELIDKLYETQGLERSELLLILNNFNADISEYLFEKARSVSKSHFGNSIYTRGLIEFTNFCKNDCYYCGISRSNKNADRYRLSMEEILSCCETGYELGFRTFVLQGGEDGYYSEDKVVEIIKNMKSAYPDCAITLSIGEHSYESYKRFFEAGADRYLLRHETATDEHYNKLHPTELSLADRKQCLYNLKEIGFQVGTGFMVGSPFQTMENIVEDLLFIKGFKPHMIGIGPFIPHKDTRFLNEKQGSLELTLLLIGILRLMNPKALIPATTALGTIDSKGREMGILAGANVVMPNLSPVSVRKKYALYDNKICTGEEAAECRFCLQNRMQKIGYELVVDRGDYKE</sequence>
<evidence type="ECO:0000259" key="9">
    <source>
        <dbReference type="PROSITE" id="PS51918"/>
    </source>
</evidence>
<evidence type="ECO:0000256" key="1">
    <source>
        <dbReference type="ARBA" id="ARBA00022485"/>
    </source>
</evidence>
<feature type="binding site" evidence="7">
    <location>
        <position position="62"/>
    </location>
    <ligand>
        <name>[4Fe-4S] cluster</name>
        <dbReference type="ChEBI" id="CHEBI:49883"/>
        <note>4Fe-4S-S-AdoMet</note>
    </ligand>
</feature>
<dbReference type="SUPFAM" id="SSF102114">
    <property type="entry name" value="Radical SAM enzymes"/>
    <property type="match status" value="1"/>
</dbReference>
<keyword evidence="5 7" id="KW-0411">Iron-sulfur</keyword>
<dbReference type="GO" id="GO:0044272">
    <property type="term" value="P:sulfur compound biosynthetic process"/>
    <property type="evidence" value="ECO:0007669"/>
    <property type="project" value="UniProtKB-ARBA"/>
</dbReference>
<proteinExistence type="predicted"/>
<dbReference type="PROSITE" id="PS51918">
    <property type="entry name" value="RADICAL_SAM"/>
    <property type="match status" value="1"/>
</dbReference>
<dbReference type="InterPro" id="IPR058240">
    <property type="entry name" value="rSAM_sf"/>
</dbReference>
<dbReference type="InterPro" id="IPR010722">
    <property type="entry name" value="BATS_dom"/>
</dbReference>
<feature type="binding site" evidence="8">
    <location>
        <position position="162"/>
    </location>
    <ligand>
        <name>S-adenosyl-L-methionine</name>
        <dbReference type="ChEBI" id="CHEBI:59789"/>
    </ligand>
</feature>
<dbReference type="InterPro" id="IPR013785">
    <property type="entry name" value="Aldolase_TIM"/>
</dbReference>
<dbReference type="InterPro" id="IPR006638">
    <property type="entry name" value="Elp3/MiaA/NifB-like_rSAM"/>
</dbReference>
<dbReference type="SMART" id="SM00876">
    <property type="entry name" value="BATS"/>
    <property type="match status" value="1"/>
</dbReference>
<dbReference type="InterPro" id="IPR034422">
    <property type="entry name" value="HydE/PylB-like"/>
</dbReference>
<comment type="cofactor">
    <cofactor evidence="7">
        <name>[4Fe-4S] cluster</name>
        <dbReference type="ChEBI" id="CHEBI:49883"/>
    </cofactor>
    <text evidence="7">Binds 1 [4Fe-4S] cluster. The cluster is coordinated with 3 cysteines and an exchangeable S-adenosyl-L-methionine.</text>
</comment>
<dbReference type="EMBL" id="ATAY01000025">
    <property type="protein sequence ID" value="EPR12580.1"/>
    <property type="molecule type" value="Genomic_DNA"/>
</dbReference>
<gene>
    <name evidence="10" type="ORF">L323_07870</name>
</gene>
<dbReference type="SFLD" id="SFLDG01280">
    <property type="entry name" value="HydE/PylB-like"/>
    <property type="match status" value="1"/>
</dbReference>
<evidence type="ECO:0000256" key="6">
    <source>
        <dbReference type="ARBA" id="ARBA00034078"/>
    </source>
</evidence>
<feature type="binding site" evidence="7">
    <location>
        <position position="69"/>
    </location>
    <ligand>
        <name>[4Fe-4S] cluster</name>
        <dbReference type="ChEBI" id="CHEBI:49883"/>
        <note>4Fe-4S-S-AdoMet</note>
    </ligand>
</feature>
<dbReference type="Gene3D" id="3.20.20.70">
    <property type="entry name" value="Aldolase class I"/>
    <property type="match status" value="1"/>
</dbReference>
<dbReference type="CDD" id="cd01335">
    <property type="entry name" value="Radical_SAM"/>
    <property type="match status" value="1"/>
</dbReference>
<dbReference type="SFLD" id="SFLDG01060">
    <property type="entry name" value="BATS_domain_containing"/>
    <property type="match status" value="1"/>
</dbReference>
<dbReference type="PIRSF" id="PIRSF004762">
    <property type="entry name" value="CHP00423"/>
    <property type="match status" value="1"/>
</dbReference>
<dbReference type="PATRIC" id="fig|1330534.3.peg.1573"/>
<comment type="cofactor">
    <cofactor evidence="6">
        <name>[2Fe-2S] cluster</name>
        <dbReference type="ChEBI" id="CHEBI:190135"/>
    </cofactor>
</comment>
<accession>U4R491</accession>
<dbReference type="RefSeq" id="WP_020815129.1">
    <property type="nucleotide sequence ID" value="NZ_ATAY01000025.1"/>
</dbReference>
<dbReference type="SFLD" id="SFLDS00029">
    <property type="entry name" value="Radical_SAM"/>
    <property type="match status" value="1"/>
</dbReference>
<protein>
    <submittedName>
        <fullName evidence="10">Biotin synthase</fullName>
    </submittedName>
</protein>
<dbReference type="InterPro" id="IPR024021">
    <property type="entry name" value="FeFe-hyd_HydE_rSAM"/>
</dbReference>
<organism evidence="10 11">
    <name type="scientific">Ruminiclostridium papyrosolvens C7</name>
    <dbReference type="NCBI Taxonomy" id="1330534"/>
    <lineage>
        <taxon>Bacteria</taxon>
        <taxon>Bacillati</taxon>
        <taxon>Bacillota</taxon>
        <taxon>Clostridia</taxon>
        <taxon>Eubacteriales</taxon>
        <taxon>Oscillospiraceae</taxon>
        <taxon>Ruminiclostridium</taxon>
    </lineage>
</organism>
<feature type="binding site" evidence="7">
    <location>
        <position position="66"/>
    </location>
    <ligand>
        <name>[4Fe-4S] cluster</name>
        <dbReference type="ChEBI" id="CHEBI:49883"/>
        <note>4Fe-4S-S-AdoMet</note>
    </ligand>
</feature>
<dbReference type="Proteomes" id="UP000016860">
    <property type="component" value="Unassembled WGS sequence"/>
</dbReference>
<dbReference type="OrthoDB" id="9775764at2"/>
<dbReference type="NCBIfam" id="TIGR03956">
    <property type="entry name" value="rSAM_HydE"/>
    <property type="match status" value="1"/>
</dbReference>
<dbReference type="SMART" id="SM00729">
    <property type="entry name" value="Elp3"/>
    <property type="match status" value="1"/>
</dbReference>
<dbReference type="PANTHER" id="PTHR43726">
    <property type="entry name" value="3-METHYLORNITHINE SYNTHASE"/>
    <property type="match status" value="1"/>
</dbReference>
<dbReference type="Pfam" id="PF04055">
    <property type="entry name" value="Radical_SAM"/>
    <property type="match status" value="1"/>
</dbReference>
<keyword evidence="2 7" id="KW-0949">S-adenosyl-L-methionine</keyword>
<evidence type="ECO:0000256" key="3">
    <source>
        <dbReference type="ARBA" id="ARBA00022723"/>
    </source>
</evidence>
<feature type="binding site" evidence="8">
    <location>
        <position position="137"/>
    </location>
    <ligand>
        <name>(3R)-3-methyl-D-ornithine</name>
        <dbReference type="ChEBI" id="CHEBI:64642"/>
    </ligand>
</feature>
<evidence type="ECO:0000256" key="7">
    <source>
        <dbReference type="PIRSR" id="PIRSR004762-1"/>
    </source>
</evidence>
<name>U4R491_9FIRM</name>
<dbReference type="AlphaFoldDB" id="U4R491"/>
<reference evidence="10 11" key="1">
    <citation type="journal article" date="2013" name="Genome Announc.">
        <title>Draft Genome Sequence of the Cellulolytic Bacterium Clostridium papyrosolvens C7 (ATCC 700395).</title>
        <authorList>
            <person name="Zepeda V."/>
            <person name="Dassa B."/>
            <person name="Borovok I."/>
            <person name="Lamed R."/>
            <person name="Bayer E.A."/>
            <person name="Cate J.H."/>
        </authorList>
    </citation>
    <scope>NUCLEOTIDE SEQUENCE [LARGE SCALE GENOMIC DNA]</scope>
    <source>
        <strain evidence="10 11">C7</strain>
    </source>
</reference>
<evidence type="ECO:0000313" key="10">
    <source>
        <dbReference type="EMBL" id="EPR12580.1"/>
    </source>
</evidence>
<dbReference type="InterPro" id="IPR007197">
    <property type="entry name" value="rSAM"/>
</dbReference>
<feature type="domain" description="Radical SAM core" evidence="9">
    <location>
        <begin position="48"/>
        <end position="270"/>
    </location>
</feature>
<dbReference type="GO" id="GO:0051539">
    <property type="term" value="F:4 iron, 4 sulfur cluster binding"/>
    <property type="evidence" value="ECO:0007669"/>
    <property type="project" value="UniProtKB-KW"/>
</dbReference>
<dbReference type="STRING" id="1330534.L323_07870"/>
<evidence type="ECO:0000256" key="4">
    <source>
        <dbReference type="ARBA" id="ARBA00023004"/>
    </source>
</evidence>
<dbReference type="PANTHER" id="PTHR43726:SF1">
    <property type="entry name" value="BIOTIN SYNTHASE"/>
    <property type="match status" value="1"/>
</dbReference>
<evidence type="ECO:0000256" key="2">
    <source>
        <dbReference type="ARBA" id="ARBA00022691"/>
    </source>
</evidence>
<dbReference type="GO" id="GO:0042364">
    <property type="term" value="P:water-soluble vitamin biosynthetic process"/>
    <property type="evidence" value="ECO:0007669"/>
    <property type="project" value="UniProtKB-ARBA"/>
</dbReference>
<keyword evidence="1 7" id="KW-0004">4Fe-4S</keyword>
<evidence type="ECO:0000256" key="8">
    <source>
        <dbReference type="PIRSR" id="PIRSR004762-2"/>
    </source>
</evidence>
<dbReference type="SFLD" id="SFLDF00348">
    <property type="entry name" value="FeFe_hydrogenase_maturase_(Hyd"/>
    <property type="match status" value="1"/>
</dbReference>
<keyword evidence="3" id="KW-0479">Metal-binding</keyword>
<evidence type="ECO:0000256" key="5">
    <source>
        <dbReference type="ARBA" id="ARBA00023014"/>
    </source>
</evidence>
<feature type="binding site" evidence="8">
    <location>
        <position position="182"/>
    </location>
    <ligand>
        <name>S-adenosyl-L-methionine</name>
        <dbReference type="ChEBI" id="CHEBI:59789"/>
    </ligand>
</feature>
<keyword evidence="4 7" id="KW-0408">Iron</keyword>
<evidence type="ECO:0000313" key="11">
    <source>
        <dbReference type="Proteomes" id="UP000016860"/>
    </source>
</evidence>
<dbReference type="GO" id="GO:0016740">
    <property type="term" value="F:transferase activity"/>
    <property type="evidence" value="ECO:0007669"/>
    <property type="project" value="TreeGrafter"/>
</dbReference>
<comment type="caution">
    <text evidence="10">The sequence shown here is derived from an EMBL/GenBank/DDBJ whole genome shotgun (WGS) entry which is preliminary data.</text>
</comment>